<feature type="transmembrane region" description="Helical" evidence="4">
    <location>
        <begin position="95"/>
        <end position="114"/>
    </location>
</feature>
<gene>
    <name evidence="6" type="ORF">FF098_001825</name>
    <name evidence="5" type="ORF">GCM10011355_03710</name>
</gene>
<dbReference type="InterPro" id="IPR011990">
    <property type="entry name" value="TPR-like_helical_dom_sf"/>
</dbReference>
<keyword evidence="4" id="KW-1133">Transmembrane helix</keyword>
<evidence type="ECO:0000256" key="2">
    <source>
        <dbReference type="ARBA" id="ARBA00022803"/>
    </source>
</evidence>
<name>A0A8J3A207_9PROT</name>
<evidence type="ECO:0000313" key="7">
    <source>
        <dbReference type="Proteomes" id="UP000621856"/>
    </source>
</evidence>
<keyword evidence="1" id="KW-0677">Repeat</keyword>
<dbReference type="AlphaFoldDB" id="A0A8J3A207"/>
<evidence type="ECO:0000313" key="5">
    <source>
        <dbReference type="EMBL" id="GGH92970.1"/>
    </source>
</evidence>
<evidence type="ECO:0000256" key="4">
    <source>
        <dbReference type="SAM" id="Phobius"/>
    </source>
</evidence>
<feature type="transmembrane region" description="Helical" evidence="4">
    <location>
        <begin position="46"/>
        <end position="66"/>
    </location>
</feature>
<reference evidence="5" key="1">
    <citation type="journal article" date="2014" name="Int. J. Syst. Evol. Microbiol.">
        <title>Complete genome sequence of Corynebacterium casei LMG S-19264T (=DSM 44701T), isolated from a smear-ripened cheese.</title>
        <authorList>
            <consortium name="US DOE Joint Genome Institute (JGI-PGF)"/>
            <person name="Walter F."/>
            <person name="Albersmeier A."/>
            <person name="Kalinowski J."/>
            <person name="Ruckert C."/>
        </authorList>
    </citation>
    <scope>NUCLEOTIDE SEQUENCE</scope>
    <source>
        <strain evidence="5">CGMCC 1.14984</strain>
    </source>
</reference>
<dbReference type="Gene3D" id="3.40.50.10070">
    <property type="entry name" value="TolB, N-terminal domain"/>
    <property type="match status" value="1"/>
</dbReference>
<dbReference type="EMBL" id="BMGZ01000001">
    <property type="protein sequence ID" value="GGH92970.1"/>
    <property type="molecule type" value="Genomic_DNA"/>
</dbReference>
<dbReference type="RefSeq" id="WP_155136560.1">
    <property type="nucleotide sequence ID" value="NZ_BMGZ01000001.1"/>
</dbReference>
<organism evidence="5 7">
    <name type="scientific">Aquisalinus luteolus</name>
    <dbReference type="NCBI Taxonomy" id="1566827"/>
    <lineage>
        <taxon>Bacteria</taxon>
        <taxon>Pseudomonadati</taxon>
        <taxon>Pseudomonadota</taxon>
        <taxon>Alphaproteobacteria</taxon>
        <taxon>Parvularculales</taxon>
        <taxon>Parvularculaceae</taxon>
        <taxon>Aquisalinus</taxon>
    </lineage>
</organism>
<dbReference type="Gene3D" id="1.25.40.10">
    <property type="entry name" value="Tetratricopeptide repeat domain"/>
    <property type="match status" value="3"/>
</dbReference>
<dbReference type="Pfam" id="PF13181">
    <property type="entry name" value="TPR_8"/>
    <property type="match status" value="1"/>
</dbReference>
<dbReference type="EMBL" id="VCJR02000001">
    <property type="protein sequence ID" value="NHK26644.1"/>
    <property type="molecule type" value="Genomic_DNA"/>
</dbReference>
<dbReference type="SUPFAM" id="SSF48452">
    <property type="entry name" value="TPR-like"/>
    <property type="match status" value="2"/>
</dbReference>
<dbReference type="PANTHER" id="PTHR44858:SF1">
    <property type="entry name" value="UDP-N-ACETYLGLUCOSAMINE--PEPTIDE N-ACETYLGLUCOSAMINYLTRANSFERASE SPINDLY-RELATED"/>
    <property type="match status" value="1"/>
</dbReference>
<comment type="caution">
    <text evidence="5">The sequence shown here is derived from an EMBL/GenBank/DDBJ whole genome shotgun (WGS) entry which is preliminary data.</text>
</comment>
<keyword evidence="4" id="KW-0812">Transmembrane</keyword>
<evidence type="ECO:0000256" key="3">
    <source>
        <dbReference type="PROSITE-ProRule" id="PRU00339"/>
    </source>
</evidence>
<dbReference type="PANTHER" id="PTHR44858">
    <property type="entry name" value="TETRATRICOPEPTIDE REPEAT PROTEIN 6"/>
    <property type="match status" value="1"/>
</dbReference>
<dbReference type="InterPro" id="IPR050498">
    <property type="entry name" value="Ycf3"/>
</dbReference>
<reference evidence="5" key="3">
    <citation type="submission" date="2020-09" db="EMBL/GenBank/DDBJ databases">
        <authorList>
            <person name="Sun Q."/>
            <person name="Zhou Y."/>
        </authorList>
    </citation>
    <scope>NUCLEOTIDE SEQUENCE</scope>
    <source>
        <strain evidence="5">CGMCC 1.14984</strain>
    </source>
</reference>
<evidence type="ECO:0000256" key="1">
    <source>
        <dbReference type="ARBA" id="ARBA00022737"/>
    </source>
</evidence>
<dbReference type="InterPro" id="IPR019734">
    <property type="entry name" value="TPR_rpt"/>
</dbReference>
<accession>A0A8J3A207</accession>
<keyword evidence="2 3" id="KW-0802">TPR repeat</keyword>
<dbReference type="PROSITE" id="PS50005">
    <property type="entry name" value="TPR"/>
    <property type="match status" value="1"/>
</dbReference>
<keyword evidence="8" id="KW-1185">Reference proteome</keyword>
<protein>
    <submittedName>
        <fullName evidence="6">Tetratricopeptide repeat protein</fullName>
    </submittedName>
</protein>
<dbReference type="Proteomes" id="UP000818603">
    <property type="component" value="Unassembled WGS sequence"/>
</dbReference>
<sequence length="719" mass="79228">MDKLFRELRRRNVFRIAGVYAVISWLLVQIAVALEAALEMPSWFDAVVTSLLLIGFPIAIIFAWAFEMTPQGVKRTAAVSPEDSITDRTGRKLDYALLGGLVIVAAIVLGDRFIPRLDDNGPAVQVTSTAPAASGADLSDKSIAVLPFADMSAEGDQEYFADGLSEELLNVLAKIDGLQIAGRTSSFAFKGDNRDLREIGDILNVAHILEGSVRKSGNQIRVTAQLINTSNGYHVYSDTFEGDLSDIFAVQDEIAAEITRALRTEWLGEDAAEEDAPSDFAAFDLYLQARQLIYTRDKDKMEQAERLLDRAVEIDPAYAPAWAQKAIVNVLLSNSPGSYGDRPQLEAAQKSLEMAEKAIVLDRSLGEAYGAKGLALSNLNGDLDEVIATLRLAIELNPGLSEAKTWLATAYLSNGDSAEQRKVYEEIVETDPLFGPAFNNLINDYAYTGAYEKAEALIDRMERVKGDTKDTLMARGFVAQSRGDVSEAATYFDRALELDASSTVLQSSATIEMGKLGEYERSLELAMFYQRPVVLAVLGRTEEALAELENMPTPDDAGAFMLGLAFIVYDECQMPEEMIAYFDRYYDSIEEAIDESPNDALAWLTYLANAFKVTGDTERLAEALEYMREAIELERGKGASAMNMAGNLTYYEAVAGDKDAALGHLQDWMDAGLVSDFSLGSMALDPLRNDQRFKEIEVEMNTRVNRERREYGLPDRQGM</sequence>
<proteinExistence type="predicted"/>
<keyword evidence="4" id="KW-0472">Membrane</keyword>
<feature type="repeat" description="TPR" evidence="3">
    <location>
        <begin position="469"/>
        <end position="502"/>
    </location>
</feature>
<reference evidence="6 8" key="2">
    <citation type="submission" date="2020-02" db="EMBL/GenBank/DDBJ databases">
        <title>Genome sequence of Parvularcula flava strain NH6-79.</title>
        <authorList>
            <person name="Abdul Karim M.H."/>
            <person name="Lam M.Q."/>
            <person name="Chen S.J."/>
            <person name="Yahya A."/>
            <person name="Shahir S."/>
            <person name="Shamsir M.S."/>
            <person name="Chong C.S."/>
        </authorList>
    </citation>
    <scope>NUCLEOTIDE SEQUENCE [LARGE SCALE GENOMIC DNA]</scope>
    <source>
        <strain evidence="6 8">NH6-79</strain>
    </source>
</reference>
<dbReference type="Proteomes" id="UP000621856">
    <property type="component" value="Unassembled WGS sequence"/>
</dbReference>
<evidence type="ECO:0000313" key="6">
    <source>
        <dbReference type="EMBL" id="NHK26644.1"/>
    </source>
</evidence>
<evidence type="ECO:0000313" key="8">
    <source>
        <dbReference type="Proteomes" id="UP000818603"/>
    </source>
</evidence>
<feature type="transmembrane region" description="Helical" evidence="4">
    <location>
        <begin position="12"/>
        <end position="34"/>
    </location>
</feature>